<feature type="domain" description="PoNi C-terminal" evidence="2">
    <location>
        <begin position="159"/>
        <end position="263"/>
    </location>
</feature>
<dbReference type="InterPro" id="IPR015024">
    <property type="entry name" value="PoNi_N"/>
</dbReference>
<accession>A0A1I7JFF7</accession>
<dbReference type="AlphaFoldDB" id="A0A1I7JFF7"/>
<reference evidence="4" key="1">
    <citation type="submission" date="2016-10" db="EMBL/GenBank/DDBJ databases">
        <authorList>
            <person name="Varghese N."/>
            <person name="Submissions S."/>
        </authorList>
    </citation>
    <scope>NUCLEOTIDE SEQUENCE [LARGE SCALE GENOMIC DNA]</scope>
    <source>
        <strain evidence="4">CGMCC 1.11014</strain>
    </source>
</reference>
<dbReference type="SUPFAM" id="SSF140731">
    <property type="entry name" value="PA2201 C-terminal domain-like"/>
    <property type="match status" value="1"/>
</dbReference>
<dbReference type="OrthoDB" id="8576337at2"/>
<dbReference type="RefSeq" id="WP_093556132.1">
    <property type="nucleotide sequence ID" value="NZ_FPBO01000011.1"/>
</dbReference>
<dbReference type="EMBL" id="FPBO01000011">
    <property type="protein sequence ID" value="SFU83925.1"/>
    <property type="molecule type" value="Genomic_DNA"/>
</dbReference>
<dbReference type="Gene3D" id="1.10.3920.10">
    <property type="entry name" value="PA2201 C-terminal domain-like"/>
    <property type="match status" value="1"/>
</dbReference>
<dbReference type="Proteomes" id="UP000199391">
    <property type="component" value="Unassembled WGS sequence"/>
</dbReference>
<keyword evidence="4" id="KW-1185">Reference proteome</keyword>
<feature type="domain" description="PoNi N-terminal" evidence="1">
    <location>
        <begin position="54"/>
        <end position="146"/>
    </location>
</feature>
<dbReference type="Pfam" id="PF08929">
    <property type="entry name" value="PoNi_C"/>
    <property type="match status" value="1"/>
</dbReference>
<sequence>MQKLSPEFFKNNKREKLLDYKVYSSNFDETSELLEIVRESLMLPKERLDALPPENIMMTTSQGAWMSLDLVVSCYSAGHPLIELRSFFASVLNYWEEYTKYSKVYNDSLPDGSTHSAHIPLGDDDYSYANQLLSFALLFGYSNRLKEIASWIDYNNPQQDGMLERILTTSIDRATPPPSECIRHLPYFKTIKIFDADAPQRSDLMREYLEDWYQASRREAYYDSHKRNLVFKGYWSWEAAAITFILGIDDTCFQNAAFYPKDLVDFAHDAEVQYTPAGTAPLKDNELRTKAGDPCPRTGEWESLDIPHQVNTFTEGEIIPNLGSHYGLTIWKYLG</sequence>
<proteinExistence type="predicted"/>
<protein>
    <recommendedName>
        <fullName evidence="5">DUF1911 domain-containing protein</fullName>
    </recommendedName>
</protein>
<dbReference type="STRING" id="1035707.SAMN05216552_101189"/>
<organism evidence="3 4">
    <name type="scientific">Pseudoduganella namucuonensis</name>
    <dbReference type="NCBI Taxonomy" id="1035707"/>
    <lineage>
        <taxon>Bacteria</taxon>
        <taxon>Pseudomonadati</taxon>
        <taxon>Pseudomonadota</taxon>
        <taxon>Betaproteobacteria</taxon>
        <taxon>Burkholderiales</taxon>
        <taxon>Oxalobacteraceae</taxon>
        <taxon>Telluria group</taxon>
        <taxon>Pseudoduganella</taxon>
    </lineage>
</organism>
<name>A0A1I7JFF7_9BURK</name>
<evidence type="ECO:0000259" key="2">
    <source>
        <dbReference type="Pfam" id="PF08929"/>
    </source>
</evidence>
<evidence type="ECO:0008006" key="5">
    <source>
        <dbReference type="Google" id="ProtNLM"/>
    </source>
</evidence>
<evidence type="ECO:0000313" key="4">
    <source>
        <dbReference type="Proteomes" id="UP000199391"/>
    </source>
</evidence>
<evidence type="ECO:0000313" key="3">
    <source>
        <dbReference type="EMBL" id="SFU83925.1"/>
    </source>
</evidence>
<gene>
    <name evidence="3" type="ORF">SAMN05216552_101189</name>
</gene>
<evidence type="ECO:0000259" key="1">
    <source>
        <dbReference type="Pfam" id="PF08928"/>
    </source>
</evidence>
<dbReference type="Pfam" id="PF08928">
    <property type="entry name" value="PoNi_N"/>
    <property type="match status" value="1"/>
</dbReference>
<dbReference type="InterPro" id="IPR015025">
    <property type="entry name" value="PoNi_C"/>
</dbReference>
<dbReference type="InterPro" id="IPR028983">
    <property type="entry name" value="PA2201-like_C"/>
</dbReference>